<dbReference type="AlphaFoldDB" id="A0A4D4MPY9"/>
<sequence length="108" mass="11337">MGTVVREARASAAPDDEVRADRDRGHDRHGTDDEAGLLLAAARSRRLRDAVGRLLAVRRLLAVAGLLAVRGLLRRGTLRSLLGVAVAGLLGRLLRVTVAGLGACGGWP</sequence>
<feature type="compositionally biased region" description="Basic and acidic residues" evidence="1">
    <location>
        <begin position="16"/>
        <end position="32"/>
    </location>
</feature>
<evidence type="ECO:0000256" key="1">
    <source>
        <dbReference type="SAM" id="MobiDB-lite"/>
    </source>
</evidence>
<comment type="caution">
    <text evidence="2">The sequence shown here is derived from an EMBL/GenBank/DDBJ whole genome shotgun (WGS) entry which is preliminary data.</text>
</comment>
<feature type="region of interest" description="Disordered" evidence="1">
    <location>
        <begin position="1"/>
        <end position="32"/>
    </location>
</feature>
<reference evidence="2 3" key="1">
    <citation type="submission" date="2019-04" db="EMBL/GenBank/DDBJ databases">
        <title>Draft genome sequences of Streptomyces avermitilis ATCC 31267.</title>
        <authorList>
            <person name="Komaki H."/>
            <person name="Tamura T."/>
            <person name="Hosoyama A."/>
        </authorList>
    </citation>
    <scope>NUCLEOTIDE SEQUENCE [LARGE SCALE GENOMIC DNA]</scope>
    <source>
        <strain evidence="2 3">ATCC 31267</strain>
    </source>
</reference>
<accession>A0A4D4MPY9</accession>
<gene>
    <name evidence="2" type="ORF">SAV31267_036660</name>
</gene>
<protein>
    <submittedName>
        <fullName evidence="2">Uncharacterized protein</fullName>
    </submittedName>
</protein>
<name>A0A4D4MPY9_STRAX</name>
<evidence type="ECO:0000313" key="2">
    <source>
        <dbReference type="EMBL" id="GDY74181.1"/>
    </source>
</evidence>
<dbReference type="Proteomes" id="UP000299211">
    <property type="component" value="Unassembled WGS sequence"/>
</dbReference>
<dbReference type="EMBL" id="BJHY01000001">
    <property type="protein sequence ID" value="GDY74181.1"/>
    <property type="molecule type" value="Genomic_DNA"/>
</dbReference>
<evidence type="ECO:0000313" key="3">
    <source>
        <dbReference type="Proteomes" id="UP000299211"/>
    </source>
</evidence>
<organism evidence="2 3">
    <name type="scientific">Streptomyces avermitilis</name>
    <dbReference type="NCBI Taxonomy" id="33903"/>
    <lineage>
        <taxon>Bacteria</taxon>
        <taxon>Bacillati</taxon>
        <taxon>Actinomycetota</taxon>
        <taxon>Actinomycetes</taxon>
        <taxon>Kitasatosporales</taxon>
        <taxon>Streptomycetaceae</taxon>
        <taxon>Streptomyces</taxon>
    </lineage>
</organism>
<proteinExistence type="predicted"/>